<dbReference type="Gene3D" id="3.40.50.970">
    <property type="match status" value="2"/>
</dbReference>
<keyword evidence="6" id="KW-0474">Menaquinone biosynthesis</keyword>
<dbReference type="SUPFAM" id="SSF52518">
    <property type="entry name" value="Thiamin diphosphate-binding fold (THDP-binding)"/>
    <property type="match status" value="2"/>
</dbReference>
<dbReference type="HAMAP" id="MF_01659">
    <property type="entry name" value="MenD"/>
    <property type="match status" value="1"/>
</dbReference>
<comment type="function">
    <text evidence="6">Catalyzes the thiamine diphosphate-dependent decarboxylation of 2-oxoglutarate and the subsequent addition of the resulting succinic semialdehyde-thiamine pyrophosphate anion to isochorismate to yield 2-succinyl-5-enolpyruvyl-6-hydroxy-3-cyclohexene-1-carboxylate (SEPHCHC).</text>
</comment>
<comment type="cofactor">
    <cofactor evidence="6">
        <name>Mg(2+)</name>
        <dbReference type="ChEBI" id="CHEBI:18420"/>
    </cofactor>
    <cofactor evidence="6">
        <name>Mn(2+)</name>
        <dbReference type="ChEBI" id="CHEBI:29035"/>
    </cofactor>
</comment>
<feature type="domain" description="Thiamine pyrophosphate enzyme N-terminal TPP-binding" evidence="7">
    <location>
        <begin position="29"/>
        <end position="144"/>
    </location>
</feature>
<dbReference type="PANTHER" id="PTHR42916">
    <property type="entry name" value="2-SUCCINYL-5-ENOLPYRUVYL-6-HYDROXY-3-CYCLOHEXENE-1-CARBOXYLATE SYNTHASE"/>
    <property type="match status" value="1"/>
</dbReference>
<evidence type="ECO:0000256" key="6">
    <source>
        <dbReference type="HAMAP-Rule" id="MF_01659"/>
    </source>
</evidence>
<dbReference type="GO" id="GO:0030145">
    <property type="term" value="F:manganese ion binding"/>
    <property type="evidence" value="ECO:0007669"/>
    <property type="project" value="UniProtKB-UniRule"/>
</dbReference>
<comment type="cofactor">
    <cofactor evidence="6">
        <name>thiamine diphosphate</name>
        <dbReference type="ChEBI" id="CHEBI:58937"/>
    </cofactor>
    <text evidence="6">Binds 1 thiamine pyrophosphate per subunit.</text>
</comment>
<dbReference type="GO" id="GO:0000287">
    <property type="term" value="F:magnesium ion binding"/>
    <property type="evidence" value="ECO:0007669"/>
    <property type="project" value="UniProtKB-UniRule"/>
</dbReference>
<keyword evidence="1 6" id="KW-0808">Transferase</keyword>
<reference evidence="8 9" key="2">
    <citation type="submission" date="2019-08" db="EMBL/GenBank/DDBJ databases">
        <title>Amycolatopsis acidicola sp. nov., isolated from peat swamp forest soil.</title>
        <authorList>
            <person name="Srisuk N."/>
        </authorList>
    </citation>
    <scope>NUCLEOTIDE SEQUENCE [LARGE SCALE GENOMIC DNA]</scope>
    <source>
        <strain evidence="8 9">TBRC 6029</strain>
    </source>
</reference>
<dbReference type="CDD" id="cd07037">
    <property type="entry name" value="TPP_PYR_MenD"/>
    <property type="match status" value="1"/>
</dbReference>
<dbReference type="GO" id="GO:0030976">
    <property type="term" value="F:thiamine pyrophosphate binding"/>
    <property type="evidence" value="ECO:0007669"/>
    <property type="project" value="UniProtKB-UniRule"/>
</dbReference>
<dbReference type="Pfam" id="PF02776">
    <property type="entry name" value="TPP_enzyme_N"/>
    <property type="match status" value="1"/>
</dbReference>
<dbReference type="InterPro" id="IPR029061">
    <property type="entry name" value="THDP-binding"/>
</dbReference>
<dbReference type="EC" id="2.2.1.9" evidence="6"/>
<comment type="similarity">
    <text evidence="6">Belongs to the TPP enzyme family. MenD subfamily.</text>
</comment>
<name>A0A558CFD1_9PSEU</name>
<evidence type="ECO:0000313" key="9">
    <source>
        <dbReference type="Proteomes" id="UP000320011"/>
    </source>
</evidence>
<dbReference type="UniPathway" id="UPA00079"/>
<dbReference type="OrthoDB" id="9791859at2"/>
<dbReference type="NCBIfam" id="TIGR00173">
    <property type="entry name" value="menD"/>
    <property type="match status" value="1"/>
</dbReference>
<comment type="caution">
    <text evidence="8">The sequence shown here is derived from an EMBL/GenBank/DDBJ whole genome shotgun (WGS) entry which is preliminary data.</text>
</comment>
<comment type="subunit">
    <text evidence="6">Homodimer.</text>
</comment>
<evidence type="ECO:0000256" key="3">
    <source>
        <dbReference type="ARBA" id="ARBA00022842"/>
    </source>
</evidence>
<dbReference type="GO" id="GO:0070204">
    <property type="term" value="F:2-succinyl-5-enolpyruvyl-6-hydroxy-3-cyclohexene-1-carboxylic-acid synthase activity"/>
    <property type="evidence" value="ECO:0007669"/>
    <property type="project" value="UniProtKB-UniRule"/>
</dbReference>
<evidence type="ECO:0000256" key="2">
    <source>
        <dbReference type="ARBA" id="ARBA00022723"/>
    </source>
</evidence>
<keyword evidence="2 6" id="KW-0479">Metal-binding</keyword>
<dbReference type="PIRSF" id="PIRSF004983">
    <property type="entry name" value="MenD"/>
    <property type="match status" value="1"/>
</dbReference>
<evidence type="ECO:0000256" key="1">
    <source>
        <dbReference type="ARBA" id="ARBA00022679"/>
    </source>
</evidence>
<dbReference type="AlphaFoldDB" id="A0A558CFD1"/>
<dbReference type="EMBL" id="VJWX01000187">
    <property type="protein sequence ID" value="TVT47474.1"/>
    <property type="molecule type" value="Genomic_DNA"/>
</dbReference>
<dbReference type="CDD" id="cd02009">
    <property type="entry name" value="TPP_SHCHC_synthase"/>
    <property type="match status" value="1"/>
</dbReference>
<keyword evidence="9" id="KW-1185">Reference proteome</keyword>
<evidence type="ECO:0000256" key="5">
    <source>
        <dbReference type="ARBA" id="ARBA00023211"/>
    </source>
</evidence>
<dbReference type="Proteomes" id="UP000320011">
    <property type="component" value="Unassembled WGS sequence"/>
</dbReference>
<dbReference type="InterPro" id="IPR012001">
    <property type="entry name" value="Thiamin_PyroP_enz_TPP-bd_dom"/>
</dbReference>
<proteinExistence type="inferred from homology"/>
<dbReference type="GO" id="GO:0009234">
    <property type="term" value="P:menaquinone biosynthetic process"/>
    <property type="evidence" value="ECO:0007669"/>
    <property type="project" value="UniProtKB-UniRule"/>
</dbReference>
<evidence type="ECO:0000259" key="7">
    <source>
        <dbReference type="Pfam" id="PF02776"/>
    </source>
</evidence>
<comment type="catalytic activity">
    <reaction evidence="6">
        <text>isochorismate + 2-oxoglutarate + H(+) = 5-enolpyruvoyl-6-hydroxy-2-succinyl-cyclohex-3-ene-1-carboxylate + CO2</text>
        <dbReference type="Rhea" id="RHEA:25593"/>
        <dbReference type="ChEBI" id="CHEBI:15378"/>
        <dbReference type="ChEBI" id="CHEBI:16526"/>
        <dbReference type="ChEBI" id="CHEBI:16810"/>
        <dbReference type="ChEBI" id="CHEBI:29780"/>
        <dbReference type="ChEBI" id="CHEBI:58818"/>
        <dbReference type="EC" id="2.2.1.9"/>
    </reaction>
</comment>
<reference evidence="8 9" key="1">
    <citation type="submission" date="2019-07" db="EMBL/GenBank/DDBJ databases">
        <authorList>
            <person name="Duangmal K."/>
            <person name="Teo W.F.A."/>
        </authorList>
    </citation>
    <scope>NUCLEOTIDE SEQUENCE [LARGE SCALE GENOMIC DNA]</scope>
    <source>
        <strain evidence="8 9">TBRC 6029</strain>
    </source>
</reference>
<dbReference type="Gene3D" id="3.40.50.1220">
    <property type="entry name" value="TPP-binding domain"/>
    <property type="match status" value="1"/>
</dbReference>
<keyword evidence="3 6" id="KW-0460">Magnesium</keyword>
<dbReference type="PANTHER" id="PTHR42916:SF1">
    <property type="entry name" value="PROTEIN PHYLLO, CHLOROPLASTIC"/>
    <property type="match status" value="1"/>
</dbReference>
<accession>A0A558CFD1</accession>
<organism evidence="8 9">
    <name type="scientific">Amycolatopsis rhizosphaerae</name>
    <dbReference type="NCBI Taxonomy" id="2053003"/>
    <lineage>
        <taxon>Bacteria</taxon>
        <taxon>Bacillati</taxon>
        <taxon>Actinomycetota</taxon>
        <taxon>Actinomycetes</taxon>
        <taxon>Pseudonocardiales</taxon>
        <taxon>Pseudonocardiaceae</taxon>
        <taxon>Amycolatopsis</taxon>
    </lineage>
</organism>
<sequence>MHVWENRTCGHDDGRRTRRRLVNPSTAQAKVIIDELVRNTVSHVVLSPGSRNAPLSLALHDAAAAGRLQLHVRIDERGAGFLALGIAARTGRPVAVVCTSGTAAANFHPAVLEADRAGVPLIVLTADRPPELRAAGANQVINQQRLYGDAVRYFDEFAVAERRAGQNAYWRSQVCRAWNAAYGEWRCGPVHLNIPFREPLVPDGDDEWFESLEGRPGGARWTELPDFGALPSFVVPSARTGLVIACDSGVRAASEWAEQHGWPVVSETGGLGLSGSTAIASGIWLLGAEEFIARHRPEQVLCIGRPTVFRQVQALLSDADVEVLLVRPDADWPAPAHNVRQVGQWFDAPTKPADPEWLASWQRADGAASEAVARALRKEPWPSGLRVAAELVDAVPADSLLVVGSSNPARDVALAGRIRPDILVHRNRGVAGIDGTVSTALGAATVHRGPSYALLGDLTFLHDVNALLAGDRPDLTIVVLNDDGGGIFSLLEQGAPEHGDAFEQVFGTPHGADLGALCAGFHVPHVVAGTLAEFREALAPAPGLRVVEVRVDRSRHRDLHARMRAAVSGALGRTFT</sequence>
<comment type="pathway">
    <text evidence="6">Quinol/quinone metabolism; 1,4-dihydroxy-2-naphthoate biosynthesis; 1,4-dihydroxy-2-naphthoate from chorismate: step 2/7.</text>
</comment>
<protein>
    <recommendedName>
        <fullName evidence="6">2-succinyl-5-enolpyruvyl-6-hydroxy-3-cyclohexene-1-carboxylate synthase</fullName>
        <shortName evidence="6">SEPHCHC synthase</shortName>
        <ecNumber evidence="6">2.2.1.9</ecNumber>
    </recommendedName>
    <alternativeName>
        <fullName evidence="6">Menaquinone biosynthesis protein MenD</fullName>
    </alternativeName>
</protein>
<dbReference type="InterPro" id="IPR004433">
    <property type="entry name" value="MenaQ_synth_MenD"/>
</dbReference>
<dbReference type="UniPathway" id="UPA01057">
    <property type="reaction ID" value="UER00164"/>
</dbReference>
<evidence type="ECO:0000313" key="8">
    <source>
        <dbReference type="EMBL" id="TVT47474.1"/>
    </source>
</evidence>
<comment type="pathway">
    <text evidence="6">Quinol/quinone metabolism; menaquinone biosynthesis.</text>
</comment>
<keyword evidence="5 6" id="KW-0464">Manganese</keyword>
<evidence type="ECO:0000256" key="4">
    <source>
        <dbReference type="ARBA" id="ARBA00023052"/>
    </source>
</evidence>
<gene>
    <name evidence="6 8" type="primary">menD</name>
    <name evidence="8" type="ORF">FNH05_19095</name>
</gene>
<keyword evidence="4 6" id="KW-0786">Thiamine pyrophosphate</keyword>